<evidence type="ECO:0000313" key="1">
    <source>
        <dbReference type="EMBL" id="VXA56192.1"/>
    </source>
</evidence>
<name>A0A653K674_9GAMM</name>
<reference evidence="1 2" key="1">
    <citation type="submission" date="2019-10" db="EMBL/GenBank/DDBJ databases">
        <authorList>
            <person name="Karimi E."/>
        </authorList>
    </citation>
    <scope>NUCLEOTIDE SEQUENCE [LARGE SCALE GENOMIC DNA]</scope>
    <source>
        <strain evidence="1">Acinetobacter sp. 8BE</strain>
    </source>
</reference>
<sequence>MPCFYQIRLSFNRIFGIKRPLNDFIRLLEWLVARNCAV</sequence>
<accession>A0A653K674</accession>
<organism evidence="1 2">
    <name type="scientific">Acinetobacter proteolyticus</name>
    <dbReference type="NCBI Taxonomy" id="1776741"/>
    <lineage>
        <taxon>Bacteria</taxon>
        <taxon>Pseudomonadati</taxon>
        <taxon>Pseudomonadota</taxon>
        <taxon>Gammaproteobacteria</taxon>
        <taxon>Moraxellales</taxon>
        <taxon>Moraxellaceae</taxon>
        <taxon>Acinetobacter</taxon>
    </lineage>
</organism>
<protein>
    <submittedName>
        <fullName evidence="1">Uncharacterized protein</fullName>
    </submittedName>
</protein>
<dbReference type="AlphaFoldDB" id="A0A653K674"/>
<proteinExistence type="predicted"/>
<gene>
    <name evidence="1" type="ORF">ACI8B_280116</name>
</gene>
<dbReference type="EMBL" id="CABWKZ010000021">
    <property type="protein sequence ID" value="VXA56192.1"/>
    <property type="molecule type" value="Genomic_DNA"/>
</dbReference>
<evidence type="ECO:0000313" key="2">
    <source>
        <dbReference type="Proteomes" id="UP000430404"/>
    </source>
</evidence>
<dbReference type="Proteomes" id="UP000430404">
    <property type="component" value="Unassembled WGS sequence"/>
</dbReference>